<name>A0ABV0EPF8_9ENTE</name>
<keyword evidence="2" id="KW-1185">Reference proteome</keyword>
<dbReference type="InterPro" id="IPR036412">
    <property type="entry name" value="HAD-like_sf"/>
</dbReference>
<dbReference type="EMBL" id="JAFREL020000002">
    <property type="protein sequence ID" value="MEO1770506.1"/>
    <property type="molecule type" value="Genomic_DNA"/>
</dbReference>
<reference evidence="1 2" key="1">
    <citation type="submission" date="2021-03" db="EMBL/GenBank/DDBJ databases">
        <authorList>
            <person name="Gilmore M.S."/>
            <person name="Schwartzman J."/>
            <person name="Van Tyne D."/>
            <person name="Martin M."/>
            <person name="Earl A.M."/>
            <person name="Manson A.L."/>
            <person name="Straub T."/>
            <person name="Salamzade R."/>
            <person name="Saavedra J."/>
            <person name="Lebreton F."/>
            <person name="Prichula J."/>
            <person name="Schaufler K."/>
            <person name="Gaca A."/>
            <person name="Sgardioli B."/>
            <person name="Wagenaar J."/>
            <person name="Strong T."/>
        </authorList>
    </citation>
    <scope>NUCLEOTIDE SEQUENCE [LARGE SCALE GENOMIC DNA]</scope>
    <source>
        <strain evidence="1 2">665A</strain>
    </source>
</reference>
<dbReference type="InterPro" id="IPR023214">
    <property type="entry name" value="HAD_sf"/>
</dbReference>
<protein>
    <recommendedName>
        <fullName evidence="3">Haloacid dehalogenase-like hydrolase</fullName>
    </recommendedName>
</protein>
<dbReference type="Pfam" id="PF08282">
    <property type="entry name" value="Hydrolase_3"/>
    <property type="match status" value="1"/>
</dbReference>
<evidence type="ECO:0000313" key="1">
    <source>
        <dbReference type="EMBL" id="MEO1770506.1"/>
    </source>
</evidence>
<comment type="caution">
    <text evidence="1">The sequence shown here is derived from an EMBL/GenBank/DDBJ whole genome shotgun (WGS) entry which is preliminary data.</text>
</comment>
<accession>A0ABV0EPF8</accession>
<evidence type="ECO:0008006" key="3">
    <source>
        <dbReference type="Google" id="ProtNLM"/>
    </source>
</evidence>
<dbReference type="PANTHER" id="PTHR10000:SF8">
    <property type="entry name" value="HAD SUPERFAMILY HYDROLASE-LIKE, TYPE 3"/>
    <property type="match status" value="1"/>
</dbReference>
<dbReference type="SUPFAM" id="SSF56784">
    <property type="entry name" value="HAD-like"/>
    <property type="match status" value="1"/>
</dbReference>
<proteinExistence type="predicted"/>
<organism evidence="1 2">
    <name type="scientific">Candidatus Enterococcus ferrettii</name>
    <dbReference type="NCBI Taxonomy" id="2815324"/>
    <lineage>
        <taxon>Bacteria</taxon>
        <taxon>Bacillati</taxon>
        <taxon>Bacillota</taxon>
        <taxon>Bacilli</taxon>
        <taxon>Lactobacillales</taxon>
        <taxon>Enterococcaceae</taxon>
        <taxon>Enterococcus</taxon>
    </lineage>
</organism>
<dbReference type="Gene3D" id="3.40.50.1000">
    <property type="entry name" value="HAD superfamily/HAD-like"/>
    <property type="match status" value="1"/>
</dbReference>
<evidence type="ECO:0000313" key="2">
    <source>
        <dbReference type="Proteomes" id="UP000664357"/>
    </source>
</evidence>
<dbReference type="PANTHER" id="PTHR10000">
    <property type="entry name" value="PHOSPHOSERINE PHOSPHATASE"/>
    <property type="match status" value="1"/>
</dbReference>
<dbReference type="RefSeq" id="WP_207705433.1">
    <property type="nucleotide sequence ID" value="NZ_JAFREL020000002.1"/>
</dbReference>
<sequence>MNKRMKGLVFFNVEGVLLNKKNKLDFSMITAMRNLRWNGYLPIIVTDKYFDDLQVMARRLGINSIISDKETHVLLNGLELKDDEVVLEKDSEVVKEKRVRRVIQEFDDEQLKLYAFGNTEKDLALFKICNTRVAMGNACLIIKEQSSYITKSNSEFGVVEGLRYFRLI</sequence>
<dbReference type="Proteomes" id="UP000664357">
    <property type="component" value="Unassembled WGS sequence"/>
</dbReference>
<reference evidence="1 2" key="2">
    <citation type="submission" date="2024-02" db="EMBL/GenBank/DDBJ databases">
        <title>The Genome Sequence of Enterococcus sp. DIV0159.</title>
        <authorList>
            <person name="Earl A."/>
            <person name="Manson A."/>
            <person name="Gilmore M."/>
            <person name="Sanders J."/>
            <person name="Shea T."/>
            <person name="Howe W."/>
            <person name="Livny J."/>
            <person name="Cuomo C."/>
            <person name="Neafsey D."/>
            <person name="Birren B."/>
        </authorList>
    </citation>
    <scope>NUCLEOTIDE SEQUENCE [LARGE SCALE GENOMIC DNA]</scope>
    <source>
        <strain evidence="1 2">665A</strain>
    </source>
</reference>
<gene>
    <name evidence="1" type="ORF">JZO67_002459</name>
</gene>